<dbReference type="InterPro" id="IPR029063">
    <property type="entry name" value="SAM-dependent_MTases_sf"/>
</dbReference>
<dbReference type="GO" id="GO:0009102">
    <property type="term" value="P:biotin biosynthetic process"/>
    <property type="evidence" value="ECO:0007669"/>
    <property type="project" value="UniProtKB-UniRule"/>
</dbReference>
<evidence type="ECO:0000256" key="1">
    <source>
        <dbReference type="ARBA" id="ARBA00022603"/>
    </source>
</evidence>
<evidence type="ECO:0000259" key="6">
    <source>
        <dbReference type="Pfam" id="PF13649"/>
    </source>
</evidence>
<dbReference type="HAMAP" id="MF_00835">
    <property type="entry name" value="BioC"/>
    <property type="match status" value="1"/>
</dbReference>
<name>A0A1G9L725_9FIRM</name>
<feature type="domain" description="Methyltransferase" evidence="6">
    <location>
        <begin position="45"/>
        <end position="137"/>
    </location>
</feature>
<dbReference type="Proteomes" id="UP000214880">
    <property type="component" value="Unassembled WGS sequence"/>
</dbReference>
<dbReference type="NCBIfam" id="TIGR02072">
    <property type="entry name" value="BioC"/>
    <property type="match status" value="1"/>
</dbReference>
<evidence type="ECO:0000313" key="8">
    <source>
        <dbReference type="Proteomes" id="UP000214880"/>
    </source>
</evidence>
<keyword evidence="1 5" id="KW-0489">Methyltransferase</keyword>
<dbReference type="EC" id="2.1.1.197" evidence="5"/>
<reference evidence="7 8" key="1">
    <citation type="submission" date="2016-10" db="EMBL/GenBank/DDBJ databases">
        <authorList>
            <person name="de Groot N.N."/>
        </authorList>
    </citation>
    <scope>NUCLEOTIDE SEQUENCE [LARGE SCALE GENOMIC DNA]</scope>
    <source>
        <strain evidence="7 8">DSM 1736</strain>
    </source>
</reference>
<dbReference type="Pfam" id="PF13649">
    <property type="entry name" value="Methyltransf_25"/>
    <property type="match status" value="1"/>
</dbReference>
<keyword evidence="2 5" id="KW-0808">Transferase</keyword>
<keyword evidence="8" id="KW-1185">Reference proteome</keyword>
<protein>
    <recommendedName>
        <fullName evidence="5">Malonyl-[acyl-carrier protein] O-methyltransferase</fullName>
        <shortName evidence="5">Malonyl-ACP O-methyltransferase</shortName>
        <ecNumber evidence="5">2.1.1.197</ecNumber>
    </recommendedName>
    <alternativeName>
        <fullName evidence="5">Biotin synthesis protein BioC</fullName>
    </alternativeName>
</protein>
<comment type="pathway">
    <text evidence="5">Cofactor biosynthesis; biotin biosynthesis.</text>
</comment>
<evidence type="ECO:0000256" key="5">
    <source>
        <dbReference type="HAMAP-Rule" id="MF_00835"/>
    </source>
</evidence>
<comment type="catalytic activity">
    <reaction evidence="5">
        <text>malonyl-[ACP] + S-adenosyl-L-methionine = malonyl-[ACP] methyl ester + S-adenosyl-L-homocysteine</text>
        <dbReference type="Rhea" id="RHEA:17105"/>
        <dbReference type="Rhea" id="RHEA-COMP:9623"/>
        <dbReference type="Rhea" id="RHEA-COMP:9954"/>
        <dbReference type="ChEBI" id="CHEBI:57856"/>
        <dbReference type="ChEBI" id="CHEBI:59789"/>
        <dbReference type="ChEBI" id="CHEBI:78449"/>
        <dbReference type="ChEBI" id="CHEBI:78845"/>
        <dbReference type="EC" id="2.1.1.197"/>
    </reaction>
</comment>
<dbReference type="STRING" id="146817.SAMN04488502_101251"/>
<dbReference type="InterPro" id="IPR011814">
    <property type="entry name" value="BioC"/>
</dbReference>
<keyword evidence="3 5" id="KW-0949">S-adenosyl-L-methionine</keyword>
<evidence type="ECO:0000256" key="3">
    <source>
        <dbReference type="ARBA" id="ARBA00022691"/>
    </source>
</evidence>
<gene>
    <name evidence="5" type="primary">bioC</name>
    <name evidence="7" type="ORF">SAMN04488502_101251</name>
</gene>
<dbReference type="EMBL" id="FNHB01000001">
    <property type="protein sequence ID" value="SDL57543.1"/>
    <property type="molecule type" value="Genomic_DNA"/>
</dbReference>
<dbReference type="UniPathway" id="UPA00078"/>
<sequence length="265" mass="29990">MICKKQVARRFGKMSSSYDKYARVQKYMALILANKVQRSGAYERILEIGCGTGYFTRLLAETFPKAHILASDISPGMLDATKKNLASYPHIRYTLEDGESLKTQESFDLIVSNAAFQWFNQTPRAFNGFYDRLTPGGALIYTTFGKQTFQELHASFQAAQEQLGIASYAKHGQSLLTIPSLQNIMKLAGFTQAVHSEEKYREYFPTVKDFLISVKKIGANNASQHNGSTTSRQLMFAMIRHYEDTFREHGQIYATYHTICGIGRK</sequence>
<dbReference type="OrthoDB" id="9772751at2"/>
<dbReference type="InterPro" id="IPR041698">
    <property type="entry name" value="Methyltransf_25"/>
</dbReference>
<dbReference type="GO" id="GO:0010340">
    <property type="term" value="F:carboxyl-O-methyltransferase activity"/>
    <property type="evidence" value="ECO:0007669"/>
    <property type="project" value="UniProtKB-UniRule"/>
</dbReference>
<dbReference type="InterPro" id="IPR050602">
    <property type="entry name" value="Malonyl-ACP_OMT"/>
</dbReference>
<comment type="similarity">
    <text evidence="5">Belongs to the methyltransferase superfamily.</text>
</comment>
<keyword evidence="4 5" id="KW-0093">Biotin biosynthesis</keyword>
<dbReference type="RefSeq" id="WP_092067488.1">
    <property type="nucleotide sequence ID" value="NZ_FNHB01000001.1"/>
</dbReference>
<evidence type="ECO:0000256" key="2">
    <source>
        <dbReference type="ARBA" id="ARBA00022679"/>
    </source>
</evidence>
<dbReference type="SUPFAM" id="SSF53335">
    <property type="entry name" value="S-adenosyl-L-methionine-dependent methyltransferases"/>
    <property type="match status" value="1"/>
</dbReference>
<evidence type="ECO:0000256" key="4">
    <source>
        <dbReference type="ARBA" id="ARBA00022756"/>
    </source>
</evidence>
<accession>A0A1G9L725</accession>
<dbReference type="GO" id="GO:0032259">
    <property type="term" value="P:methylation"/>
    <property type="evidence" value="ECO:0007669"/>
    <property type="project" value="UniProtKB-KW"/>
</dbReference>
<proteinExistence type="inferred from homology"/>
<organism evidence="7 8">
    <name type="scientific">Dendrosporobacter quercicolus</name>
    <dbReference type="NCBI Taxonomy" id="146817"/>
    <lineage>
        <taxon>Bacteria</taxon>
        <taxon>Bacillati</taxon>
        <taxon>Bacillota</taxon>
        <taxon>Negativicutes</taxon>
        <taxon>Selenomonadales</taxon>
        <taxon>Sporomusaceae</taxon>
        <taxon>Dendrosporobacter</taxon>
    </lineage>
</organism>
<dbReference type="CDD" id="cd02440">
    <property type="entry name" value="AdoMet_MTases"/>
    <property type="match status" value="1"/>
</dbReference>
<dbReference type="AlphaFoldDB" id="A0A1G9L725"/>
<dbReference type="Gene3D" id="3.40.50.150">
    <property type="entry name" value="Vaccinia Virus protein VP39"/>
    <property type="match status" value="1"/>
</dbReference>
<dbReference type="PANTHER" id="PTHR13090:SF1">
    <property type="entry name" value="ARGININE-HYDROXYLASE NDUFAF5, MITOCHONDRIAL"/>
    <property type="match status" value="1"/>
</dbReference>
<dbReference type="GO" id="GO:0102130">
    <property type="term" value="F:malonyl-CoA methyltransferase activity"/>
    <property type="evidence" value="ECO:0007669"/>
    <property type="project" value="UniProtKB-EC"/>
</dbReference>
<evidence type="ECO:0000313" key="7">
    <source>
        <dbReference type="EMBL" id="SDL57543.1"/>
    </source>
</evidence>
<comment type="function">
    <text evidence="5">Converts the free carboxyl group of a malonyl-thioester to its methyl ester by transfer of a methyl group from S-adenosyl-L-methionine (SAM). It allows to synthesize pimeloyl-ACP via the fatty acid synthetic pathway.</text>
</comment>
<dbReference type="PANTHER" id="PTHR13090">
    <property type="entry name" value="ARGININE-HYDROXYLASE NDUFAF5, MITOCHONDRIAL"/>
    <property type="match status" value="1"/>
</dbReference>